<name>A0AAX4L0B7_9CREN</name>
<dbReference type="GeneID" id="89335135"/>
<dbReference type="EMBL" id="CP146016">
    <property type="protein sequence ID" value="WWQ60541.1"/>
    <property type="molecule type" value="Genomic_DNA"/>
</dbReference>
<evidence type="ECO:0000256" key="4">
    <source>
        <dbReference type="ARBA" id="ARBA00022741"/>
    </source>
</evidence>
<evidence type="ECO:0000313" key="11">
    <source>
        <dbReference type="Proteomes" id="UP001432202"/>
    </source>
</evidence>
<evidence type="ECO:0000256" key="6">
    <source>
        <dbReference type="ARBA" id="ARBA00022840"/>
    </source>
</evidence>
<sequence>MQKLIAIEGIDGSGKTTLANMLKEYLESKRKLRVILTREPFSEEIIGLIEKLGWSDPVLLTLLFAADRAIHIHWLSSLQNIDLILLDRYYFSSIAYQGALGLDEEWIEIVNSRFPKPDIVILLDLPVEVAISRIKNDKFSFKEKIRSLEKVRERYLKLANKYNFYIINANKDKNEVLNDAVKIIEKYLT</sequence>
<keyword evidence="6 8" id="KW-0067">ATP-binding</keyword>
<dbReference type="PANTHER" id="PTHR10344:SF4">
    <property type="entry name" value="UMP-CMP KINASE 2, MITOCHONDRIAL"/>
    <property type="match status" value="1"/>
</dbReference>
<dbReference type="AlphaFoldDB" id="A0AAX4L0B7"/>
<keyword evidence="4 8" id="KW-0547">Nucleotide-binding</keyword>
<dbReference type="GO" id="GO:0006233">
    <property type="term" value="P:dTDP biosynthetic process"/>
    <property type="evidence" value="ECO:0007669"/>
    <property type="project" value="InterPro"/>
</dbReference>
<organism evidence="10 11">
    <name type="scientific">Sulfolobus tengchongensis</name>
    <dbReference type="NCBI Taxonomy" id="207809"/>
    <lineage>
        <taxon>Archaea</taxon>
        <taxon>Thermoproteota</taxon>
        <taxon>Thermoprotei</taxon>
        <taxon>Sulfolobales</taxon>
        <taxon>Sulfolobaceae</taxon>
        <taxon>Sulfolobus</taxon>
    </lineage>
</organism>
<dbReference type="CDD" id="cd01672">
    <property type="entry name" value="TMPK"/>
    <property type="match status" value="1"/>
</dbReference>
<reference evidence="10 11" key="1">
    <citation type="submission" date="2024-02" db="EMBL/GenBank/DDBJ databases">
        <title>STSV induces naive adaptation in Sulfolobus.</title>
        <authorList>
            <person name="Xiang X."/>
            <person name="Song M."/>
        </authorList>
    </citation>
    <scope>NUCLEOTIDE SEQUENCE [LARGE SCALE GENOMIC DNA]</scope>
    <source>
        <strain evidence="10 11">RT2</strain>
    </source>
</reference>
<dbReference type="GO" id="GO:0004798">
    <property type="term" value="F:dTMP kinase activity"/>
    <property type="evidence" value="ECO:0007669"/>
    <property type="project" value="UniProtKB-UniRule"/>
</dbReference>
<dbReference type="Proteomes" id="UP001432202">
    <property type="component" value="Chromosome"/>
</dbReference>
<dbReference type="PANTHER" id="PTHR10344">
    <property type="entry name" value="THYMIDYLATE KINASE"/>
    <property type="match status" value="1"/>
</dbReference>
<comment type="similarity">
    <text evidence="1 8">Belongs to the thymidylate kinase family.</text>
</comment>
<dbReference type="GO" id="GO:0006227">
    <property type="term" value="P:dUDP biosynthetic process"/>
    <property type="evidence" value="ECO:0007669"/>
    <property type="project" value="TreeGrafter"/>
</dbReference>
<evidence type="ECO:0000256" key="2">
    <source>
        <dbReference type="ARBA" id="ARBA00022679"/>
    </source>
</evidence>
<dbReference type="RefSeq" id="WP_338601465.1">
    <property type="nucleotide sequence ID" value="NZ_CP146016.1"/>
</dbReference>
<dbReference type="EC" id="2.7.4.9" evidence="8"/>
<keyword evidence="11" id="KW-1185">Reference proteome</keyword>
<evidence type="ECO:0000256" key="5">
    <source>
        <dbReference type="ARBA" id="ARBA00022777"/>
    </source>
</evidence>
<dbReference type="GO" id="GO:0005737">
    <property type="term" value="C:cytoplasm"/>
    <property type="evidence" value="ECO:0007669"/>
    <property type="project" value="TreeGrafter"/>
</dbReference>
<dbReference type="PROSITE" id="PS01331">
    <property type="entry name" value="THYMIDYLATE_KINASE"/>
    <property type="match status" value="1"/>
</dbReference>
<dbReference type="GO" id="GO:0006235">
    <property type="term" value="P:dTTP biosynthetic process"/>
    <property type="evidence" value="ECO:0007669"/>
    <property type="project" value="UniProtKB-UniRule"/>
</dbReference>
<evidence type="ECO:0000256" key="1">
    <source>
        <dbReference type="ARBA" id="ARBA00009776"/>
    </source>
</evidence>
<keyword evidence="2 8" id="KW-0808">Transferase</keyword>
<feature type="domain" description="Thymidylate kinase-like" evidence="9">
    <location>
        <begin position="7"/>
        <end position="178"/>
    </location>
</feature>
<dbReference type="NCBIfam" id="TIGR00041">
    <property type="entry name" value="DTMP_kinase"/>
    <property type="match status" value="1"/>
</dbReference>
<proteinExistence type="inferred from homology"/>
<evidence type="ECO:0000256" key="8">
    <source>
        <dbReference type="HAMAP-Rule" id="MF_00165"/>
    </source>
</evidence>
<dbReference type="InterPro" id="IPR027417">
    <property type="entry name" value="P-loop_NTPase"/>
</dbReference>
<comment type="catalytic activity">
    <reaction evidence="7 8">
        <text>dTMP + ATP = dTDP + ADP</text>
        <dbReference type="Rhea" id="RHEA:13517"/>
        <dbReference type="ChEBI" id="CHEBI:30616"/>
        <dbReference type="ChEBI" id="CHEBI:58369"/>
        <dbReference type="ChEBI" id="CHEBI:63528"/>
        <dbReference type="ChEBI" id="CHEBI:456216"/>
        <dbReference type="EC" id="2.7.4.9"/>
    </reaction>
</comment>
<evidence type="ECO:0000256" key="3">
    <source>
        <dbReference type="ARBA" id="ARBA00022727"/>
    </source>
</evidence>
<dbReference type="Pfam" id="PF02223">
    <property type="entry name" value="Thymidylate_kin"/>
    <property type="match status" value="1"/>
</dbReference>
<dbReference type="InterPro" id="IPR018095">
    <property type="entry name" value="Thymidylate_kin_CS"/>
</dbReference>
<evidence type="ECO:0000313" key="10">
    <source>
        <dbReference type="EMBL" id="WWQ60541.1"/>
    </source>
</evidence>
<evidence type="ECO:0000256" key="7">
    <source>
        <dbReference type="ARBA" id="ARBA00048743"/>
    </source>
</evidence>
<evidence type="ECO:0000259" key="9">
    <source>
        <dbReference type="Pfam" id="PF02223"/>
    </source>
</evidence>
<dbReference type="HAMAP" id="MF_00165">
    <property type="entry name" value="Thymidylate_kinase"/>
    <property type="match status" value="1"/>
</dbReference>
<dbReference type="SUPFAM" id="SSF52540">
    <property type="entry name" value="P-loop containing nucleoside triphosphate hydrolases"/>
    <property type="match status" value="1"/>
</dbReference>
<keyword evidence="5 8" id="KW-0418">Kinase</keyword>
<feature type="binding site" evidence="8">
    <location>
        <begin position="9"/>
        <end position="16"/>
    </location>
    <ligand>
        <name>ATP</name>
        <dbReference type="ChEBI" id="CHEBI:30616"/>
    </ligand>
</feature>
<gene>
    <name evidence="8 10" type="primary">tmk</name>
    <name evidence="10" type="ORF">V6M85_00160</name>
</gene>
<protein>
    <recommendedName>
        <fullName evidence="8">Probable thymidylate kinase</fullName>
        <ecNumber evidence="8">2.7.4.9</ecNumber>
    </recommendedName>
    <alternativeName>
        <fullName evidence="8">dTMP kinase</fullName>
    </alternativeName>
</protein>
<dbReference type="GO" id="GO:0005524">
    <property type="term" value="F:ATP binding"/>
    <property type="evidence" value="ECO:0007669"/>
    <property type="project" value="UniProtKB-UniRule"/>
</dbReference>
<dbReference type="Gene3D" id="3.40.50.300">
    <property type="entry name" value="P-loop containing nucleotide triphosphate hydrolases"/>
    <property type="match status" value="1"/>
</dbReference>
<dbReference type="InterPro" id="IPR039430">
    <property type="entry name" value="Thymidylate_kin-like_dom"/>
</dbReference>
<keyword evidence="3 8" id="KW-0545">Nucleotide biosynthesis</keyword>
<accession>A0AAX4L0B7</accession>
<dbReference type="InterPro" id="IPR018094">
    <property type="entry name" value="Thymidylate_kinase"/>
</dbReference>